<feature type="transmembrane region" description="Helical" evidence="2">
    <location>
        <begin position="373"/>
        <end position="391"/>
    </location>
</feature>
<feature type="domain" description="DUF7937" evidence="3">
    <location>
        <begin position="54"/>
        <end position="387"/>
    </location>
</feature>
<feature type="transmembrane region" description="Helical" evidence="2">
    <location>
        <begin position="223"/>
        <end position="241"/>
    </location>
</feature>
<feature type="region of interest" description="Disordered" evidence="1">
    <location>
        <begin position="1"/>
        <end position="38"/>
    </location>
</feature>
<feature type="transmembrane region" description="Helical" evidence="2">
    <location>
        <begin position="151"/>
        <end position="168"/>
    </location>
</feature>
<feature type="transmembrane region" description="Helical" evidence="2">
    <location>
        <begin position="127"/>
        <end position="145"/>
    </location>
</feature>
<dbReference type="RefSeq" id="WP_202977346.1">
    <property type="nucleotide sequence ID" value="NZ_STGW01000012.1"/>
</dbReference>
<evidence type="ECO:0000256" key="1">
    <source>
        <dbReference type="SAM" id="MobiDB-lite"/>
    </source>
</evidence>
<dbReference type="EMBL" id="STGW01000012">
    <property type="protein sequence ID" value="THV09952.1"/>
    <property type="molecule type" value="Genomic_DNA"/>
</dbReference>
<keyword evidence="2" id="KW-1133">Transmembrane helix</keyword>
<feature type="transmembrane region" description="Helical" evidence="2">
    <location>
        <begin position="189"/>
        <end position="211"/>
    </location>
</feature>
<evidence type="ECO:0000313" key="4">
    <source>
        <dbReference type="EMBL" id="THV09952.1"/>
    </source>
</evidence>
<evidence type="ECO:0000256" key="2">
    <source>
        <dbReference type="SAM" id="Phobius"/>
    </source>
</evidence>
<keyword evidence="2" id="KW-0472">Membrane</keyword>
<evidence type="ECO:0000259" key="3">
    <source>
        <dbReference type="Pfam" id="PF25592"/>
    </source>
</evidence>
<organism evidence="4 5">
    <name type="scientific">Nocardioides caeni</name>
    <dbReference type="NCBI Taxonomy" id="574700"/>
    <lineage>
        <taxon>Bacteria</taxon>
        <taxon>Bacillati</taxon>
        <taxon>Actinomycetota</taxon>
        <taxon>Actinomycetes</taxon>
        <taxon>Propionibacteriales</taxon>
        <taxon>Nocardioidaceae</taxon>
        <taxon>Nocardioides</taxon>
    </lineage>
</organism>
<feature type="transmembrane region" description="Helical" evidence="2">
    <location>
        <begin position="87"/>
        <end position="106"/>
    </location>
</feature>
<feature type="non-terminal residue" evidence="4">
    <location>
        <position position="392"/>
    </location>
</feature>
<accession>A0A4S8N342</accession>
<sequence>MPPTGVVPQPAPPAMPFSAPPTMPPTGQPFPGSAPAGPPRPAVANPFAGVTVRDIVTDVGAAILLLITLAMPWNLSGGDIEDANDHWWVVLSLLASLFSLAVPYVGRSRIVPTMTPAWSRLVKLAMAAPLGASVLAALIIELVNITETDEGGIGTGVSMALVAGLLAVQTRSDDESPGEARIWLQTQSALLAAGAGVLVLTWLIDCVRFLLGDFADFLEPWQVALIIFMSLVTVLLPWGVIGAAHQARGRVVALRLLTATVVGFLFVALFGRYDGGDVPPFLSVMVEKLSHEPGIFSTPQSSGVFLLAAAVAIIATGQQRGAARMGNAQEWIATARAAAFYGAMACFLALGFFVIGQVVLAINGEELDLPGELIAVLVLIGLGGAIGVAISA</sequence>
<feature type="transmembrane region" description="Helical" evidence="2">
    <location>
        <begin position="253"/>
        <end position="273"/>
    </location>
</feature>
<proteinExistence type="predicted"/>
<feature type="transmembrane region" description="Helical" evidence="2">
    <location>
        <begin position="338"/>
        <end position="361"/>
    </location>
</feature>
<comment type="caution">
    <text evidence="4">The sequence shown here is derived from an EMBL/GenBank/DDBJ whole genome shotgun (WGS) entry which is preliminary data.</text>
</comment>
<name>A0A4S8N342_9ACTN</name>
<gene>
    <name evidence="4" type="ORF">E9934_15680</name>
</gene>
<keyword evidence="2" id="KW-0812">Transmembrane</keyword>
<dbReference type="Proteomes" id="UP000307087">
    <property type="component" value="Unassembled WGS sequence"/>
</dbReference>
<evidence type="ECO:0000313" key="5">
    <source>
        <dbReference type="Proteomes" id="UP000307087"/>
    </source>
</evidence>
<dbReference type="Pfam" id="PF25592">
    <property type="entry name" value="DUF7937"/>
    <property type="match status" value="1"/>
</dbReference>
<feature type="transmembrane region" description="Helical" evidence="2">
    <location>
        <begin position="293"/>
        <end position="317"/>
    </location>
</feature>
<keyword evidence="5" id="KW-1185">Reference proteome</keyword>
<dbReference type="InterPro" id="IPR057697">
    <property type="entry name" value="DUF7937"/>
</dbReference>
<feature type="compositionally biased region" description="Pro residues" evidence="1">
    <location>
        <begin position="1"/>
        <end position="28"/>
    </location>
</feature>
<dbReference type="AlphaFoldDB" id="A0A4S8N342"/>
<reference evidence="4 5" key="1">
    <citation type="journal article" date="2009" name="Int. J. Syst. Evol. Microbiol.">
        <title>Nocardioides caeni sp. nov., isolated from wastewater.</title>
        <authorList>
            <person name="Yoon J.H."/>
            <person name="Kang S.J."/>
            <person name="Park S."/>
            <person name="Kim W."/>
            <person name="Oh T.K."/>
        </authorList>
    </citation>
    <scope>NUCLEOTIDE SEQUENCE [LARGE SCALE GENOMIC DNA]</scope>
    <source>
        <strain evidence="4 5">DSM 23134</strain>
    </source>
</reference>
<protein>
    <recommendedName>
        <fullName evidence="3">DUF7937 domain-containing protein</fullName>
    </recommendedName>
</protein>
<feature type="transmembrane region" description="Helical" evidence="2">
    <location>
        <begin position="55"/>
        <end position="75"/>
    </location>
</feature>